<sequence>MLLPNFFSCDRRFWIKFLPFSGGWYLSYALLCPTDHIVAFSVGMVLCICSELASEYISEAKHCLKANVSARLAQFPQQNSFLLQLPIEMQFEIAQFLAAEDLLVARATCRKVNKVLKDESARFWLHTRLRRNTRNQSSPLDSAQGRQTRIWIQNQARLLVYDALAHILSKIIGPRYNKTINRTSRDPIQVLRSSNENDSVLKWVYLNADWIRKQKLPPLVQDDGSINITLTPRDVAFNVFYHMIGKDTLGIIVDYDNDFNTERIQVPRYIYDMVQRDPFSFMAAETLSAPEMPNSYLVLVVFAAMTLVFLVQCSREAIFGS</sequence>
<organism evidence="3 4">
    <name type="scientific">Phytophthora palmivora</name>
    <dbReference type="NCBI Taxonomy" id="4796"/>
    <lineage>
        <taxon>Eukaryota</taxon>
        <taxon>Sar</taxon>
        <taxon>Stramenopiles</taxon>
        <taxon>Oomycota</taxon>
        <taxon>Peronosporomycetes</taxon>
        <taxon>Peronosporales</taxon>
        <taxon>Peronosporaceae</taxon>
        <taxon>Phytophthora</taxon>
    </lineage>
</organism>
<dbReference type="Gene3D" id="1.20.1280.50">
    <property type="match status" value="1"/>
</dbReference>
<dbReference type="EMBL" id="NCKW01020199">
    <property type="protein sequence ID" value="POM58591.1"/>
    <property type="molecule type" value="Genomic_DNA"/>
</dbReference>
<keyword evidence="1" id="KW-0472">Membrane</keyword>
<name>A0A2P4WZ54_9STRA</name>
<dbReference type="Proteomes" id="UP000237271">
    <property type="component" value="Unassembled WGS sequence"/>
</dbReference>
<keyword evidence="1" id="KW-1133">Transmembrane helix</keyword>
<comment type="caution">
    <text evidence="3">The sequence shown here is derived from an EMBL/GenBank/DDBJ whole genome shotgun (WGS) entry which is preliminary data.</text>
</comment>
<accession>A0A2P4WZ54</accession>
<keyword evidence="1" id="KW-0812">Transmembrane</keyword>
<dbReference type="AlphaFoldDB" id="A0A2P4WZ54"/>
<proteinExistence type="predicted"/>
<reference evidence="3 4" key="1">
    <citation type="journal article" date="2017" name="Genome Biol. Evol.">
        <title>Phytophthora megakarya and P. palmivora, closely related causal agents of cacao black pod rot, underwent increases in genome sizes and gene numbers by different mechanisms.</title>
        <authorList>
            <person name="Ali S.S."/>
            <person name="Shao J."/>
            <person name="Lary D.J."/>
            <person name="Kronmiller B."/>
            <person name="Shen D."/>
            <person name="Strem M.D."/>
            <person name="Amoako-Attah I."/>
            <person name="Akrofi A.Y."/>
            <person name="Begoude B.A."/>
            <person name="Ten Hoopen G.M."/>
            <person name="Coulibaly K."/>
            <person name="Kebe B.I."/>
            <person name="Melnick R.L."/>
            <person name="Guiltinan M.J."/>
            <person name="Tyler B.M."/>
            <person name="Meinhardt L.W."/>
            <person name="Bailey B.A."/>
        </authorList>
    </citation>
    <scope>NUCLEOTIDE SEQUENCE [LARGE SCALE GENOMIC DNA]</scope>
    <source>
        <strain evidence="4">sbr112.9</strain>
    </source>
</reference>
<feature type="domain" description="F-box" evidence="2">
    <location>
        <begin position="79"/>
        <end position="127"/>
    </location>
</feature>
<dbReference type="OrthoDB" id="109706at2759"/>
<dbReference type="SUPFAM" id="SSF81383">
    <property type="entry name" value="F-box domain"/>
    <property type="match status" value="1"/>
</dbReference>
<protein>
    <submittedName>
        <fullName evidence="3">F-box protein</fullName>
    </submittedName>
</protein>
<evidence type="ECO:0000259" key="2">
    <source>
        <dbReference type="PROSITE" id="PS50181"/>
    </source>
</evidence>
<dbReference type="InterPro" id="IPR001810">
    <property type="entry name" value="F-box_dom"/>
</dbReference>
<gene>
    <name evidence="3" type="ORF">PHPALM_36741</name>
</gene>
<dbReference type="InterPro" id="IPR036047">
    <property type="entry name" value="F-box-like_dom_sf"/>
</dbReference>
<dbReference type="Pfam" id="PF00646">
    <property type="entry name" value="F-box"/>
    <property type="match status" value="1"/>
</dbReference>
<keyword evidence="4" id="KW-1185">Reference proteome</keyword>
<evidence type="ECO:0000313" key="4">
    <source>
        <dbReference type="Proteomes" id="UP000237271"/>
    </source>
</evidence>
<dbReference type="SMART" id="SM00256">
    <property type="entry name" value="FBOX"/>
    <property type="match status" value="1"/>
</dbReference>
<feature type="transmembrane region" description="Helical" evidence="1">
    <location>
        <begin position="296"/>
        <end position="313"/>
    </location>
</feature>
<evidence type="ECO:0000313" key="3">
    <source>
        <dbReference type="EMBL" id="POM58591.1"/>
    </source>
</evidence>
<dbReference type="PROSITE" id="PS50181">
    <property type="entry name" value="FBOX"/>
    <property type="match status" value="1"/>
</dbReference>
<evidence type="ECO:0000256" key="1">
    <source>
        <dbReference type="SAM" id="Phobius"/>
    </source>
</evidence>